<organism evidence="1 2">
    <name type="scientific">Datura stramonium</name>
    <name type="common">Jimsonweed</name>
    <name type="synonym">Common thornapple</name>
    <dbReference type="NCBI Taxonomy" id="4076"/>
    <lineage>
        <taxon>Eukaryota</taxon>
        <taxon>Viridiplantae</taxon>
        <taxon>Streptophyta</taxon>
        <taxon>Embryophyta</taxon>
        <taxon>Tracheophyta</taxon>
        <taxon>Spermatophyta</taxon>
        <taxon>Magnoliopsida</taxon>
        <taxon>eudicotyledons</taxon>
        <taxon>Gunneridae</taxon>
        <taxon>Pentapetalae</taxon>
        <taxon>asterids</taxon>
        <taxon>lamiids</taxon>
        <taxon>Solanales</taxon>
        <taxon>Solanaceae</taxon>
        <taxon>Solanoideae</taxon>
        <taxon>Datureae</taxon>
        <taxon>Datura</taxon>
    </lineage>
</organism>
<evidence type="ECO:0000313" key="1">
    <source>
        <dbReference type="EMBL" id="MCD7473495.1"/>
    </source>
</evidence>
<accession>A0ABS8TPN4</accession>
<gene>
    <name evidence="1" type="ORF">HAX54_015400</name>
</gene>
<comment type="caution">
    <text evidence="1">The sequence shown here is derived from an EMBL/GenBank/DDBJ whole genome shotgun (WGS) entry which is preliminary data.</text>
</comment>
<keyword evidence="2" id="KW-1185">Reference proteome</keyword>
<sequence length="85" mass="9074">DFFVGTRIELVHCTGDWATLVPRRTCHCAGRPTPSASGRVVGHAPCTSHHAARPTCYATVVQVFQCSASCLDLALFNPASSPSFQ</sequence>
<protein>
    <submittedName>
        <fullName evidence="1">Uncharacterized protein</fullName>
    </submittedName>
</protein>
<dbReference type="EMBL" id="JACEIK010001981">
    <property type="protein sequence ID" value="MCD7473495.1"/>
    <property type="molecule type" value="Genomic_DNA"/>
</dbReference>
<proteinExistence type="predicted"/>
<name>A0ABS8TPN4_DATST</name>
<dbReference type="Proteomes" id="UP000823775">
    <property type="component" value="Unassembled WGS sequence"/>
</dbReference>
<evidence type="ECO:0000313" key="2">
    <source>
        <dbReference type="Proteomes" id="UP000823775"/>
    </source>
</evidence>
<reference evidence="1 2" key="1">
    <citation type="journal article" date="2021" name="BMC Genomics">
        <title>Datura genome reveals duplications of psychoactive alkaloid biosynthetic genes and high mutation rate following tissue culture.</title>
        <authorList>
            <person name="Rajewski A."/>
            <person name="Carter-House D."/>
            <person name="Stajich J."/>
            <person name="Litt A."/>
        </authorList>
    </citation>
    <scope>NUCLEOTIDE SEQUENCE [LARGE SCALE GENOMIC DNA]</scope>
    <source>
        <strain evidence="1">AR-01</strain>
    </source>
</reference>
<feature type="non-terminal residue" evidence="1">
    <location>
        <position position="1"/>
    </location>
</feature>